<name>A0AAW4LAI8_9BACT</name>
<evidence type="ECO:0000256" key="1">
    <source>
        <dbReference type="SAM" id="Phobius"/>
    </source>
</evidence>
<keyword evidence="1" id="KW-0812">Transmembrane</keyword>
<evidence type="ECO:0008006" key="4">
    <source>
        <dbReference type="Google" id="ProtNLM"/>
    </source>
</evidence>
<evidence type="ECO:0000313" key="2">
    <source>
        <dbReference type="EMBL" id="MBT0666552.1"/>
    </source>
</evidence>
<dbReference type="AlphaFoldDB" id="A0AAW4LAI8"/>
<keyword evidence="1" id="KW-1133">Transmembrane helix</keyword>
<keyword evidence="3" id="KW-1185">Reference proteome</keyword>
<feature type="transmembrane region" description="Helical" evidence="1">
    <location>
        <begin position="144"/>
        <end position="161"/>
    </location>
</feature>
<accession>A0AAW4LAI8</accession>
<feature type="transmembrane region" description="Helical" evidence="1">
    <location>
        <begin position="122"/>
        <end position="138"/>
    </location>
</feature>
<dbReference type="RefSeq" id="WP_214173323.1">
    <property type="nucleotide sequence ID" value="NZ_JAHCVJ010000013.1"/>
</dbReference>
<feature type="transmembrane region" description="Helical" evidence="1">
    <location>
        <begin position="16"/>
        <end position="34"/>
    </location>
</feature>
<feature type="transmembrane region" description="Helical" evidence="1">
    <location>
        <begin position="95"/>
        <end position="115"/>
    </location>
</feature>
<evidence type="ECO:0000313" key="3">
    <source>
        <dbReference type="Proteomes" id="UP000811899"/>
    </source>
</evidence>
<feature type="transmembrane region" description="Helical" evidence="1">
    <location>
        <begin position="266"/>
        <end position="285"/>
    </location>
</feature>
<reference evidence="2 3" key="1">
    <citation type="submission" date="2021-05" db="EMBL/GenBank/DDBJ databases">
        <title>The draft genome of Geobacter pelophilus DSM 12255.</title>
        <authorList>
            <person name="Xu Z."/>
            <person name="Masuda Y."/>
            <person name="Itoh H."/>
            <person name="Senoo K."/>
        </authorList>
    </citation>
    <scope>NUCLEOTIDE SEQUENCE [LARGE SCALE GENOMIC DNA]</scope>
    <source>
        <strain evidence="2 3">DSM 12255</strain>
    </source>
</reference>
<dbReference type="EMBL" id="JAHCVJ010000013">
    <property type="protein sequence ID" value="MBT0666552.1"/>
    <property type="molecule type" value="Genomic_DNA"/>
</dbReference>
<protein>
    <recommendedName>
        <fullName evidence="4">Glycosyltransferase RgtA/B/C/D-like domain-containing protein</fullName>
    </recommendedName>
</protein>
<proteinExistence type="predicted"/>
<gene>
    <name evidence="2" type="ORF">KI809_19760</name>
</gene>
<organism evidence="2 3">
    <name type="scientific">Geoanaerobacter pelophilus</name>
    <dbReference type="NCBI Taxonomy" id="60036"/>
    <lineage>
        <taxon>Bacteria</taxon>
        <taxon>Pseudomonadati</taxon>
        <taxon>Thermodesulfobacteriota</taxon>
        <taxon>Desulfuromonadia</taxon>
        <taxon>Geobacterales</taxon>
        <taxon>Geobacteraceae</taxon>
        <taxon>Geoanaerobacter</taxon>
    </lineage>
</organism>
<comment type="caution">
    <text evidence="2">The sequence shown here is derived from an EMBL/GenBank/DDBJ whole genome shotgun (WGS) entry which is preliminary data.</text>
</comment>
<sequence>MTENHSYYDSTGRTGVLVWIAFFAFIVACIQFSIPYPLDDDTAYHFSVARLIREHGILQSFPWTRFSWQFDHYADKEFFFHLLFVPFTPLGFNTASRIVGIIGGASILSAMFMVLRAEGVRFAGLWALIPLAATNYLYRFSQVRPHLFSIALAMLLVWAYCRRKSLVLFLLALLYPLFYVAFWQIPLILLVAAEAGRLWTDERFDHRSALIVLAGIATGVLLHPNTMNLLQINWIHMTDILFRNAWGKHVEFNMGEEFEPFPLKEWFRFMLVTTIVVIGALVAAWRDRKQHLLSTAMAITMVIFFLLTLRTNRFLEYLVPFSVLSLALATYRKGQGWLLPSLATVSLCYALVSIPLLKYITSSEQRLWQMDQGVIEAFTREVPAGADVFTCGWEYTGTLMVNLPDRNFMVALDPTLLYKRDPALYDLWYRTLKYAPPSSAEIVRRNFSSRYAICLDHPTLHPFFNALAADKGAKVLYSDGKWVLFDLKTVGKGEQ</sequence>
<feature type="transmembrane region" description="Helical" evidence="1">
    <location>
        <begin position="337"/>
        <end position="360"/>
    </location>
</feature>
<dbReference type="Proteomes" id="UP000811899">
    <property type="component" value="Unassembled WGS sequence"/>
</dbReference>
<feature type="transmembrane region" description="Helical" evidence="1">
    <location>
        <begin position="291"/>
        <end position="307"/>
    </location>
</feature>
<feature type="transmembrane region" description="Helical" evidence="1">
    <location>
        <begin position="168"/>
        <end position="192"/>
    </location>
</feature>
<keyword evidence="1" id="KW-0472">Membrane</keyword>